<dbReference type="Proteomes" id="UP000005387">
    <property type="component" value="Unassembled WGS sequence"/>
</dbReference>
<reference evidence="2 3" key="1">
    <citation type="submission" date="2010-07" db="EMBL/GenBank/DDBJ databases">
        <title>The draft genome of Paenibacillus curdlanolyticus YK9.</title>
        <authorList>
            <consortium name="US DOE Joint Genome Institute (JGI-PGF)"/>
            <person name="Lucas S."/>
            <person name="Copeland A."/>
            <person name="Lapidus A."/>
            <person name="Cheng J.-F."/>
            <person name="Bruce D."/>
            <person name="Goodwin L."/>
            <person name="Pitluck S."/>
            <person name="Land M.L."/>
            <person name="Hauser L."/>
            <person name="Chang Y.-J."/>
            <person name="Jeffries C."/>
            <person name="Anderson I.J."/>
            <person name="Johnson E."/>
            <person name="Loganathan U."/>
            <person name="Mulhopadhyay B."/>
            <person name="Kyrpides N."/>
            <person name="Woyke T.J."/>
        </authorList>
    </citation>
    <scope>NUCLEOTIDE SEQUENCE [LARGE SCALE GENOMIC DNA]</scope>
    <source>
        <strain evidence="2 3">YK9</strain>
    </source>
</reference>
<organism evidence="2 3">
    <name type="scientific">Paenibacillus curdlanolyticus YK9</name>
    <dbReference type="NCBI Taxonomy" id="717606"/>
    <lineage>
        <taxon>Bacteria</taxon>
        <taxon>Bacillati</taxon>
        <taxon>Bacillota</taxon>
        <taxon>Bacilli</taxon>
        <taxon>Bacillales</taxon>
        <taxon>Paenibacillaceae</taxon>
        <taxon>Paenibacillus</taxon>
    </lineage>
</organism>
<evidence type="ECO:0000256" key="1">
    <source>
        <dbReference type="SAM" id="SignalP"/>
    </source>
</evidence>
<dbReference type="RefSeq" id="WP_006040394.1">
    <property type="nucleotide sequence ID" value="NZ_AEDD01000013.1"/>
</dbReference>
<evidence type="ECO:0000313" key="3">
    <source>
        <dbReference type="Proteomes" id="UP000005387"/>
    </source>
</evidence>
<protein>
    <submittedName>
        <fullName evidence="2">Uncharacterized protein</fullName>
    </submittedName>
</protein>
<sequence length="386" mass="43015">MAKKRKNRLALIGLLLIPFAIAAAIVSDQLRSTTPSYIVMDDKLSFEQLVGKESVKIRMGMNSFDIGRLLGKEVEYISPLGPLYCKYGDVTVGYMDMSLAMVKFTLSDNRSWWNSFYSDFLIPSELEATLGAPSVPQTLTYGYLWNEDEGKLEQVFGEQTLKVYEGSRKFYELKLGRDLQGHIYSVQIERGDYKAQMAGNMAYRNAEEASTDEPEPLTSTDLAFVIQGTESNVALGMTRHEAEAIVGLPVVSNIYGIESTGILLGSQDVVPIEYDGIVIGYRNDIVVSLTLRLNDNSPKIYETPRRVGLLTNRRVMEGLYGKPTFSNDTGVTYALAKENETGGLGIVENNNSGQKIDYYISALITNTDYELIHYLSITDAEFGRNH</sequence>
<proteinExistence type="predicted"/>
<name>E0IFH0_9BACL</name>
<dbReference type="EMBL" id="AEDD01000013">
    <property type="protein sequence ID" value="EFM08946.1"/>
    <property type="molecule type" value="Genomic_DNA"/>
</dbReference>
<dbReference type="OrthoDB" id="2590165at2"/>
<feature type="signal peptide" evidence="1">
    <location>
        <begin position="1"/>
        <end position="22"/>
    </location>
</feature>
<dbReference type="AlphaFoldDB" id="E0IFH0"/>
<evidence type="ECO:0000313" key="2">
    <source>
        <dbReference type="EMBL" id="EFM08946.1"/>
    </source>
</evidence>
<keyword evidence="3" id="KW-1185">Reference proteome</keyword>
<keyword evidence="1" id="KW-0732">Signal</keyword>
<accession>E0IFH0</accession>
<gene>
    <name evidence="2" type="ORF">PaecuDRAFT_4411</name>
</gene>
<feature type="chain" id="PRO_5039022784" evidence="1">
    <location>
        <begin position="23"/>
        <end position="386"/>
    </location>
</feature>